<dbReference type="KEGG" id="rba:RB7363"/>
<gene>
    <name evidence="2" type="ordered locus">RB7363</name>
</gene>
<dbReference type="EMBL" id="BX294146">
    <property type="protein sequence ID" value="CAD75317.1"/>
    <property type="molecule type" value="Genomic_DNA"/>
</dbReference>
<dbReference type="AlphaFoldDB" id="Q7UNU8"/>
<protein>
    <submittedName>
        <fullName evidence="2">Uncharacterized protein</fullName>
    </submittedName>
</protein>
<dbReference type="HOGENOM" id="CLU_1873805_0_0_0"/>
<accession>Q7UNU8</accession>
<evidence type="ECO:0000313" key="2">
    <source>
        <dbReference type="EMBL" id="CAD75317.1"/>
    </source>
</evidence>
<evidence type="ECO:0000313" key="3">
    <source>
        <dbReference type="Proteomes" id="UP000001025"/>
    </source>
</evidence>
<feature type="region of interest" description="Disordered" evidence="1">
    <location>
        <begin position="102"/>
        <end position="123"/>
    </location>
</feature>
<evidence type="ECO:0000256" key="1">
    <source>
        <dbReference type="SAM" id="MobiDB-lite"/>
    </source>
</evidence>
<keyword evidence="3" id="KW-1185">Reference proteome</keyword>
<dbReference type="STRING" id="243090.RB7363"/>
<proteinExistence type="predicted"/>
<sequence length="136" mass="15762">MTGGIISTNPQQRKLISRKLHKNAQAATMVAPRTGSGKDQIWRRLREDERYKPPQNTARTNTTSSRKYWFPLLHNRQDGYPVEDLKTTLRRMDFHAQAGSYDTLVPQSDAHHRSSSDSFRCLSRNEKFQPGHLRRA</sequence>
<dbReference type="Proteomes" id="UP000001025">
    <property type="component" value="Chromosome"/>
</dbReference>
<name>Q7UNU8_RHOBA</name>
<dbReference type="EnsemblBacteria" id="CAD75317">
    <property type="protein sequence ID" value="CAD75317"/>
    <property type="gene ID" value="RB7363"/>
</dbReference>
<dbReference type="InParanoid" id="Q7UNU8"/>
<reference evidence="2 3" key="1">
    <citation type="journal article" date="2003" name="Proc. Natl. Acad. Sci. U.S.A.">
        <title>Complete genome sequence of the marine planctomycete Pirellula sp. strain 1.</title>
        <authorList>
            <person name="Gloeckner F.O."/>
            <person name="Kube M."/>
            <person name="Bauer M."/>
            <person name="Teeling H."/>
            <person name="Lombardot T."/>
            <person name="Ludwig W."/>
            <person name="Gade D."/>
            <person name="Beck A."/>
            <person name="Borzym K."/>
            <person name="Heitmann K."/>
            <person name="Rabus R."/>
            <person name="Schlesner H."/>
            <person name="Amann R."/>
            <person name="Reinhardt R."/>
        </authorList>
    </citation>
    <scope>NUCLEOTIDE SEQUENCE [LARGE SCALE GENOMIC DNA]</scope>
    <source>
        <strain evidence="3">DSM 10527 / NCIMB 13988 / SH1</strain>
    </source>
</reference>
<organism evidence="2 3">
    <name type="scientific">Rhodopirellula baltica (strain DSM 10527 / NCIMB 13988 / SH1)</name>
    <dbReference type="NCBI Taxonomy" id="243090"/>
    <lineage>
        <taxon>Bacteria</taxon>
        <taxon>Pseudomonadati</taxon>
        <taxon>Planctomycetota</taxon>
        <taxon>Planctomycetia</taxon>
        <taxon>Pirellulales</taxon>
        <taxon>Pirellulaceae</taxon>
        <taxon>Rhodopirellula</taxon>
    </lineage>
</organism>